<accession>A0AAP0BE81</accession>
<name>A0AAP0BE81_9ASPA</name>
<keyword evidence="2" id="KW-1185">Reference proteome</keyword>
<reference evidence="1 2" key="1">
    <citation type="journal article" date="2022" name="Nat. Plants">
        <title>Genomes of leafy and leafless Platanthera orchids illuminate the evolution of mycoheterotrophy.</title>
        <authorList>
            <person name="Li M.H."/>
            <person name="Liu K.W."/>
            <person name="Li Z."/>
            <person name="Lu H.C."/>
            <person name="Ye Q.L."/>
            <person name="Zhang D."/>
            <person name="Wang J.Y."/>
            <person name="Li Y.F."/>
            <person name="Zhong Z.M."/>
            <person name="Liu X."/>
            <person name="Yu X."/>
            <person name="Liu D.K."/>
            <person name="Tu X.D."/>
            <person name="Liu B."/>
            <person name="Hao Y."/>
            <person name="Liao X.Y."/>
            <person name="Jiang Y.T."/>
            <person name="Sun W.H."/>
            <person name="Chen J."/>
            <person name="Chen Y.Q."/>
            <person name="Ai Y."/>
            <person name="Zhai J.W."/>
            <person name="Wu S.S."/>
            <person name="Zhou Z."/>
            <person name="Hsiao Y.Y."/>
            <person name="Wu W.L."/>
            <person name="Chen Y.Y."/>
            <person name="Lin Y.F."/>
            <person name="Hsu J.L."/>
            <person name="Li C.Y."/>
            <person name="Wang Z.W."/>
            <person name="Zhao X."/>
            <person name="Zhong W.Y."/>
            <person name="Ma X.K."/>
            <person name="Ma L."/>
            <person name="Huang J."/>
            <person name="Chen G.Z."/>
            <person name="Huang M.Z."/>
            <person name="Huang L."/>
            <person name="Peng D.H."/>
            <person name="Luo Y.B."/>
            <person name="Zou S.Q."/>
            <person name="Chen S.P."/>
            <person name="Lan S."/>
            <person name="Tsai W.C."/>
            <person name="Van de Peer Y."/>
            <person name="Liu Z.J."/>
        </authorList>
    </citation>
    <scope>NUCLEOTIDE SEQUENCE [LARGE SCALE GENOMIC DNA]</scope>
    <source>
        <strain evidence="1">Lor287</strain>
    </source>
</reference>
<evidence type="ECO:0000313" key="1">
    <source>
        <dbReference type="EMBL" id="KAK8936468.1"/>
    </source>
</evidence>
<sequence length="389" mass="43474">MTLSDSWEWEPRIGSVLHEAFFRSLSRIDPQVQELRAYFEPTGGGTGSTGLASVTLGLLCGCGSVSSAIKLTARTSSRDEGSKPTIGGRRIPFTCSTAKKKHFFLECGTKRRRGEGTRGEASWPGAGLGVEGKQSVPIPLSGFPGASGSAGQEVLEGVPVEILPQKWEEVLNHPFYCAGVVHIPGEIVEPSTISKLTNLNHFLINMKYYFYNEVMQPGYIQSLQWELDQTPAELLPEEDCDKVLEGAFEGRLEGAPSLVWNVEQVSDSRPGFGSFKSFFFSKRRSEKNQNLPTRTISPFVYKYSFYSNSTYCSGSPLTRKIRRKRIELPTHYSEVNHRTLKAVVSYGPHIGSSKLHLLLISLPGREWLEAFDDLKHHGRCWPFRYVHCY</sequence>
<evidence type="ECO:0000313" key="2">
    <source>
        <dbReference type="Proteomes" id="UP001418222"/>
    </source>
</evidence>
<protein>
    <submittedName>
        <fullName evidence="1">Uncharacterized protein</fullName>
    </submittedName>
</protein>
<comment type="caution">
    <text evidence="1">The sequence shown here is derived from an EMBL/GenBank/DDBJ whole genome shotgun (WGS) entry which is preliminary data.</text>
</comment>
<dbReference type="EMBL" id="JBBWWQ010000010">
    <property type="protein sequence ID" value="KAK8936468.1"/>
    <property type="molecule type" value="Genomic_DNA"/>
</dbReference>
<dbReference type="Proteomes" id="UP001418222">
    <property type="component" value="Unassembled WGS sequence"/>
</dbReference>
<organism evidence="1 2">
    <name type="scientific">Platanthera zijinensis</name>
    <dbReference type="NCBI Taxonomy" id="2320716"/>
    <lineage>
        <taxon>Eukaryota</taxon>
        <taxon>Viridiplantae</taxon>
        <taxon>Streptophyta</taxon>
        <taxon>Embryophyta</taxon>
        <taxon>Tracheophyta</taxon>
        <taxon>Spermatophyta</taxon>
        <taxon>Magnoliopsida</taxon>
        <taxon>Liliopsida</taxon>
        <taxon>Asparagales</taxon>
        <taxon>Orchidaceae</taxon>
        <taxon>Orchidoideae</taxon>
        <taxon>Orchideae</taxon>
        <taxon>Orchidinae</taxon>
        <taxon>Platanthera</taxon>
    </lineage>
</organism>
<proteinExistence type="predicted"/>
<dbReference type="AlphaFoldDB" id="A0AAP0BE81"/>
<gene>
    <name evidence="1" type="ORF">KSP39_PZI012641</name>
</gene>